<organism evidence="2 3">
    <name type="scientific">Athelia psychrophila</name>
    <dbReference type="NCBI Taxonomy" id="1759441"/>
    <lineage>
        <taxon>Eukaryota</taxon>
        <taxon>Fungi</taxon>
        <taxon>Dikarya</taxon>
        <taxon>Basidiomycota</taxon>
        <taxon>Agaricomycotina</taxon>
        <taxon>Agaricomycetes</taxon>
        <taxon>Agaricomycetidae</taxon>
        <taxon>Atheliales</taxon>
        <taxon>Atheliaceae</taxon>
        <taxon>Athelia</taxon>
    </lineage>
</organism>
<evidence type="ECO:0000313" key="2">
    <source>
        <dbReference type="EMBL" id="KZP24244.1"/>
    </source>
</evidence>
<proteinExistence type="predicted"/>
<gene>
    <name evidence="2" type="ORF">FIBSPDRAFT_857293</name>
</gene>
<evidence type="ECO:0000313" key="3">
    <source>
        <dbReference type="Proteomes" id="UP000076532"/>
    </source>
</evidence>
<feature type="region of interest" description="Disordered" evidence="1">
    <location>
        <begin position="1"/>
        <end position="20"/>
    </location>
</feature>
<evidence type="ECO:0000256" key="1">
    <source>
        <dbReference type="SAM" id="MobiDB-lite"/>
    </source>
</evidence>
<dbReference type="Proteomes" id="UP000076532">
    <property type="component" value="Unassembled WGS sequence"/>
</dbReference>
<protein>
    <submittedName>
        <fullName evidence="2">Uncharacterized protein</fullName>
    </submittedName>
</protein>
<name>A0A166MRQ7_9AGAM</name>
<dbReference type="AlphaFoldDB" id="A0A166MRQ7"/>
<accession>A0A166MRQ7</accession>
<dbReference type="EMBL" id="KV417527">
    <property type="protein sequence ID" value="KZP24244.1"/>
    <property type="molecule type" value="Genomic_DNA"/>
</dbReference>
<feature type="compositionally biased region" description="Basic and acidic residues" evidence="1">
    <location>
        <begin position="10"/>
        <end position="20"/>
    </location>
</feature>
<reference evidence="2 3" key="1">
    <citation type="journal article" date="2016" name="Mol. Biol. Evol.">
        <title>Comparative Genomics of Early-Diverging Mushroom-Forming Fungi Provides Insights into the Origins of Lignocellulose Decay Capabilities.</title>
        <authorList>
            <person name="Nagy L.G."/>
            <person name="Riley R."/>
            <person name="Tritt A."/>
            <person name="Adam C."/>
            <person name="Daum C."/>
            <person name="Floudas D."/>
            <person name="Sun H."/>
            <person name="Yadav J.S."/>
            <person name="Pangilinan J."/>
            <person name="Larsson K.H."/>
            <person name="Matsuura K."/>
            <person name="Barry K."/>
            <person name="Labutti K."/>
            <person name="Kuo R."/>
            <person name="Ohm R.A."/>
            <person name="Bhattacharya S.S."/>
            <person name="Shirouzu T."/>
            <person name="Yoshinaga Y."/>
            <person name="Martin F.M."/>
            <person name="Grigoriev I.V."/>
            <person name="Hibbett D.S."/>
        </authorList>
    </citation>
    <scope>NUCLEOTIDE SEQUENCE [LARGE SCALE GENOMIC DNA]</scope>
    <source>
        <strain evidence="2 3">CBS 109695</strain>
    </source>
</reference>
<keyword evidence="3" id="KW-1185">Reference proteome</keyword>
<sequence>MPLINPTRFSDARSPRHQLSRDLRAIRPPDYLDPQWRTERARMRSQEPIMLNYWVLEGAL</sequence>